<dbReference type="InterPro" id="IPR000440">
    <property type="entry name" value="NADH_UbQ/plastoQ_OxRdtase_su3"/>
</dbReference>
<keyword evidence="6 11" id="KW-0874">Quinone</keyword>
<dbReference type="InterPro" id="IPR038430">
    <property type="entry name" value="NDAH_ubi_oxred_su3_sf"/>
</dbReference>
<dbReference type="RefSeq" id="WP_045458487.1">
    <property type="nucleotide sequence ID" value="NZ_BBLT01000001.1"/>
</dbReference>
<dbReference type="STRING" id="153721.MYP_740"/>
<name>A0A098LBB7_9BACT</name>
<comment type="catalytic activity">
    <reaction evidence="11 12">
        <text>a quinone + NADH + 5 H(+)(in) = a quinol + NAD(+) + 4 H(+)(out)</text>
        <dbReference type="Rhea" id="RHEA:57888"/>
        <dbReference type="ChEBI" id="CHEBI:15378"/>
        <dbReference type="ChEBI" id="CHEBI:24646"/>
        <dbReference type="ChEBI" id="CHEBI:57540"/>
        <dbReference type="ChEBI" id="CHEBI:57945"/>
        <dbReference type="ChEBI" id="CHEBI:132124"/>
    </reaction>
</comment>
<evidence type="ECO:0000256" key="10">
    <source>
        <dbReference type="ARBA" id="ARBA00023136"/>
    </source>
</evidence>
<dbReference type="EC" id="7.1.1.-" evidence="11"/>
<keyword evidence="3 11" id="KW-0813">Transport</keyword>
<dbReference type="InterPro" id="IPR023043">
    <property type="entry name" value="NAD(P)H_OxRDtase_bac/plastid"/>
</dbReference>
<evidence type="ECO:0000256" key="7">
    <source>
        <dbReference type="ARBA" id="ARBA00022967"/>
    </source>
</evidence>
<feature type="transmembrane region" description="Helical" evidence="11">
    <location>
        <begin position="65"/>
        <end position="85"/>
    </location>
</feature>
<evidence type="ECO:0000256" key="1">
    <source>
        <dbReference type="ARBA" id="ARBA00004141"/>
    </source>
</evidence>
<comment type="caution">
    <text evidence="13">The sequence shown here is derived from an EMBL/GenBank/DDBJ whole genome shotgun (WGS) entry which is preliminary data.</text>
</comment>
<dbReference type="eggNOG" id="COG0838">
    <property type="taxonomic scope" value="Bacteria"/>
</dbReference>
<protein>
    <recommendedName>
        <fullName evidence="11">NADH-quinone oxidoreductase subunit A</fullName>
        <ecNumber evidence="11">7.1.1.-</ecNumber>
    </recommendedName>
    <alternativeName>
        <fullName evidence="11">NADH dehydrogenase I subunit A</fullName>
    </alternativeName>
    <alternativeName>
        <fullName evidence="11">NDH-1 subunit A</fullName>
    </alternativeName>
    <alternativeName>
        <fullName evidence="11">NUO1</fullName>
    </alternativeName>
</protein>
<dbReference type="PANTHER" id="PTHR11058:SF22">
    <property type="entry name" value="NADH-QUINONE OXIDOREDUCTASE SUBUNIT A"/>
    <property type="match status" value="1"/>
</dbReference>
<comment type="similarity">
    <text evidence="2 11 12">Belongs to the complex I subunit 3 family.</text>
</comment>
<dbReference type="PANTHER" id="PTHR11058">
    <property type="entry name" value="NADH-UBIQUINONE OXIDOREDUCTASE CHAIN 3"/>
    <property type="match status" value="1"/>
</dbReference>
<dbReference type="EMBL" id="BBLT01000001">
    <property type="protein sequence ID" value="GAL83513.1"/>
    <property type="molecule type" value="Genomic_DNA"/>
</dbReference>
<comment type="subunit">
    <text evidence="11">NDH-1 is composed of 14 different subunits. Subunits NuoA, H, J, K, L, M, N constitute the membrane sector of the complex.</text>
</comment>
<dbReference type="GO" id="GO:0048038">
    <property type="term" value="F:quinone binding"/>
    <property type="evidence" value="ECO:0007669"/>
    <property type="project" value="UniProtKB-KW"/>
</dbReference>
<dbReference type="AlphaFoldDB" id="A0A098LBB7"/>
<evidence type="ECO:0000313" key="13">
    <source>
        <dbReference type="EMBL" id="GAL83513.1"/>
    </source>
</evidence>
<dbReference type="GO" id="GO:0050136">
    <property type="term" value="F:NADH dehydrogenase (quinone) (non-electrogenic) activity"/>
    <property type="evidence" value="ECO:0007669"/>
    <property type="project" value="UniProtKB-UniRule"/>
</dbReference>
<dbReference type="GO" id="GO:0030964">
    <property type="term" value="C:NADH dehydrogenase complex"/>
    <property type="evidence" value="ECO:0007669"/>
    <property type="project" value="TreeGrafter"/>
</dbReference>
<keyword evidence="5 11" id="KW-0812">Transmembrane</keyword>
<evidence type="ECO:0000256" key="6">
    <source>
        <dbReference type="ARBA" id="ARBA00022719"/>
    </source>
</evidence>
<reference evidence="13 14" key="1">
    <citation type="submission" date="2014-09" db="EMBL/GenBank/DDBJ databases">
        <title>Sporocytophaga myxococcoides PG-01 genome sequencing.</title>
        <authorList>
            <person name="Liu L."/>
            <person name="Gao P.J."/>
            <person name="Chen G.J."/>
            <person name="Wang L.S."/>
        </authorList>
    </citation>
    <scope>NUCLEOTIDE SEQUENCE [LARGE SCALE GENOMIC DNA]</scope>
    <source>
        <strain evidence="13 14">PG-01</strain>
    </source>
</reference>
<accession>A0A098LBB7</accession>
<dbReference type="Pfam" id="PF00507">
    <property type="entry name" value="Oxidored_q4"/>
    <property type="match status" value="1"/>
</dbReference>
<dbReference type="GO" id="GO:0008137">
    <property type="term" value="F:NADH dehydrogenase (ubiquinone) activity"/>
    <property type="evidence" value="ECO:0007669"/>
    <property type="project" value="InterPro"/>
</dbReference>
<proteinExistence type="inferred from homology"/>
<keyword evidence="14" id="KW-1185">Reference proteome</keyword>
<comment type="function">
    <text evidence="11">NDH-1 shuttles electrons from NADH, via FMN and iron-sulfur (Fe-S) centers, to quinones in the respiratory chain. The immediate electron acceptor for the enzyme in this species is believed to be a menaquinone. Couples the redox reaction to proton translocation (for every two electrons transferred, four hydrogen ions are translocated across the cytoplasmic membrane), and thus conserves the redox energy in a proton gradient.</text>
</comment>
<feature type="transmembrane region" description="Helical" evidence="11">
    <location>
        <begin position="13"/>
        <end position="34"/>
    </location>
</feature>
<evidence type="ECO:0000256" key="8">
    <source>
        <dbReference type="ARBA" id="ARBA00022989"/>
    </source>
</evidence>
<evidence type="ECO:0000256" key="2">
    <source>
        <dbReference type="ARBA" id="ARBA00008472"/>
    </source>
</evidence>
<comment type="subcellular location">
    <subcellularLocation>
        <location evidence="11 12">Cell membrane</location>
        <topology evidence="11 12">Multi-pass membrane protein</topology>
    </subcellularLocation>
    <subcellularLocation>
        <location evidence="1">Membrane</location>
        <topology evidence="1">Multi-pass membrane protein</topology>
    </subcellularLocation>
</comment>
<evidence type="ECO:0000313" key="14">
    <source>
        <dbReference type="Proteomes" id="UP000030185"/>
    </source>
</evidence>
<evidence type="ECO:0000256" key="12">
    <source>
        <dbReference type="RuleBase" id="RU003639"/>
    </source>
</evidence>
<keyword evidence="9 11" id="KW-0520">NAD</keyword>
<evidence type="ECO:0000256" key="11">
    <source>
        <dbReference type="HAMAP-Rule" id="MF_01394"/>
    </source>
</evidence>
<evidence type="ECO:0000256" key="3">
    <source>
        <dbReference type="ARBA" id="ARBA00022448"/>
    </source>
</evidence>
<keyword evidence="8 11" id="KW-1133">Transmembrane helix</keyword>
<dbReference type="Proteomes" id="UP000030185">
    <property type="component" value="Unassembled WGS sequence"/>
</dbReference>
<gene>
    <name evidence="11" type="primary">nuoA</name>
    <name evidence="13" type="ORF">MYP_740</name>
</gene>
<dbReference type="OrthoDB" id="9791970at2"/>
<evidence type="ECO:0000256" key="5">
    <source>
        <dbReference type="ARBA" id="ARBA00022692"/>
    </source>
</evidence>
<sequence>MKEEILSSPYFPIAIQFLVAAGFVSVSLLASYILGPKITTKHKTETFESGIDSVGNARMQFSIKYFLVATLFVLFDVEVIFFYPWAVNFKEFAQKGIDDFLKMLLFMGAFIIGFVYIIKKGALEWD</sequence>
<keyword evidence="4 11" id="KW-1003">Cell membrane</keyword>
<dbReference type="GO" id="GO:0005886">
    <property type="term" value="C:plasma membrane"/>
    <property type="evidence" value="ECO:0007669"/>
    <property type="project" value="UniProtKB-SubCell"/>
</dbReference>
<keyword evidence="10 11" id="KW-0472">Membrane</keyword>
<evidence type="ECO:0000256" key="9">
    <source>
        <dbReference type="ARBA" id="ARBA00023027"/>
    </source>
</evidence>
<feature type="transmembrane region" description="Helical" evidence="11">
    <location>
        <begin position="100"/>
        <end position="118"/>
    </location>
</feature>
<dbReference type="HAMAP" id="MF_01394">
    <property type="entry name" value="NDH1_NuoA"/>
    <property type="match status" value="1"/>
</dbReference>
<organism evidence="13 14">
    <name type="scientific">Sporocytophaga myxococcoides</name>
    <dbReference type="NCBI Taxonomy" id="153721"/>
    <lineage>
        <taxon>Bacteria</taxon>
        <taxon>Pseudomonadati</taxon>
        <taxon>Bacteroidota</taxon>
        <taxon>Cytophagia</taxon>
        <taxon>Cytophagales</taxon>
        <taxon>Cytophagaceae</taxon>
        <taxon>Sporocytophaga</taxon>
    </lineage>
</organism>
<dbReference type="Gene3D" id="1.20.58.1610">
    <property type="entry name" value="NADH:ubiquinone/plastoquinone oxidoreductase, chain 3"/>
    <property type="match status" value="1"/>
</dbReference>
<evidence type="ECO:0000256" key="4">
    <source>
        <dbReference type="ARBA" id="ARBA00022475"/>
    </source>
</evidence>
<keyword evidence="7 11" id="KW-1278">Translocase</keyword>